<name>A0A1H3AN13_9RHOB</name>
<dbReference type="STRING" id="1545044.SAMN05444276_104116"/>
<dbReference type="Pfam" id="PF06635">
    <property type="entry name" value="T3SS_SCTL"/>
    <property type="match status" value="1"/>
</dbReference>
<protein>
    <submittedName>
        <fullName evidence="2">Type III secretion protein L</fullName>
    </submittedName>
</protein>
<feature type="region of interest" description="Disordered" evidence="1">
    <location>
        <begin position="187"/>
        <end position="213"/>
    </location>
</feature>
<evidence type="ECO:0000313" key="2">
    <source>
        <dbReference type="EMBL" id="SDX30219.1"/>
    </source>
</evidence>
<dbReference type="Proteomes" id="UP000182944">
    <property type="component" value="Unassembled WGS sequence"/>
</dbReference>
<dbReference type="EMBL" id="FNNA01000004">
    <property type="protein sequence ID" value="SDX30219.1"/>
    <property type="molecule type" value="Genomic_DNA"/>
</dbReference>
<proteinExistence type="predicted"/>
<reference evidence="3" key="1">
    <citation type="submission" date="2016-10" db="EMBL/GenBank/DDBJ databases">
        <authorList>
            <person name="Varghese N."/>
            <person name="Submissions S."/>
        </authorList>
    </citation>
    <scope>NUCLEOTIDE SEQUENCE [LARGE SCALE GENOMIC DNA]</scope>
    <source>
        <strain evidence="3">DSM 29303</strain>
    </source>
</reference>
<accession>A0A1H3AN13</accession>
<feature type="compositionally biased region" description="Pro residues" evidence="1">
    <location>
        <begin position="195"/>
        <end position="206"/>
    </location>
</feature>
<sequence>MSRAAPPPRILRAAEVDRLRRADAILHAAEAARQATEADAARAADALISDTRSKALRESARAAARMIARAEAAAEQRLAALEPELARMVALTVRRIVGEFAEDEATYHAALTALRQMRDHRKGRIFAAPDVIAPVTRAAADAGEAGPEIVGLHPDPALAPGRAVLTSDHGSAEIGLRALTDQALKAWEEGTPAAPAAPPAPAPALPPDREGSA</sequence>
<keyword evidence="3" id="KW-1185">Reference proteome</keyword>
<dbReference type="InterPro" id="IPR010586">
    <property type="entry name" value="T3SS_stator_protein"/>
</dbReference>
<dbReference type="RefSeq" id="WP_074826839.1">
    <property type="nucleotide sequence ID" value="NZ_FNNA01000004.1"/>
</dbReference>
<dbReference type="AlphaFoldDB" id="A0A1H3AN13"/>
<organism evidence="2 3">
    <name type="scientific">Paracoccus sanguinis</name>
    <dbReference type="NCBI Taxonomy" id="1545044"/>
    <lineage>
        <taxon>Bacteria</taxon>
        <taxon>Pseudomonadati</taxon>
        <taxon>Pseudomonadota</taxon>
        <taxon>Alphaproteobacteria</taxon>
        <taxon>Rhodobacterales</taxon>
        <taxon>Paracoccaceae</taxon>
        <taxon>Paracoccus</taxon>
    </lineage>
</organism>
<evidence type="ECO:0000313" key="3">
    <source>
        <dbReference type="Proteomes" id="UP000182944"/>
    </source>
</evidence>
<gene>
    <name evidence="2" type="ORF">SAMN05444276_104116</name>
</gene>
<evidence type="ECO:0000256" key="1">
    <source>
        <dbReference type="SAM" id="MobiDB-lite"/>
    </source>
</evidence>